<dbReference type="Proteomes" id="UP000265903">
    <property type="component" value="Unassembled WGS sequence"/>
</dbReference>
<sequence length="36" mass="3926">MLPVWVLTGRDAKVGNNVSNLPHCRTGKLQVSSLHP</sequence>
<name>A0A3M2RBN2_9GAMM</name>
<organism evidence="1 2">
    <name type="scientific">Marinobacter litoralis</name>
    <dbReference type="NCBI Taxonomy" id="187981"/>
    <lineage>
        <taxon>Bacteria</taxon>
        <taxon>Pseudomonadati</taxon>
        <taxon>Pseudomonadota</taxon>
        <taxon>Gammaproteobacteria</taxon>
        <taxon>Pseudomonadales</taxon>
        <taxon>Marinobacteraceae</taxon>
        <taxon>Marinobacter</taxon>
    </lineage>
</organism>
<proteinExistence type="predicted"/>
<evidence type="ECO:0000313" key="1">
    <source>
        <dbReference type="EMBL" id="RMJ02703.1"/>
    </source>
</evidence>
<dbReference type="AlphaFoldDB" id="A0A3M2RBN2"/>
<evidence type="ECO:0000313" key="2">
    <source>
        <dbReference type="Proteomes" id="UP000265903"/>
    </source>
</evidence>
<keyword evidence="2" id="KW-1185">Reference proteome</keyword>
<reference evidence="1 2" key="1">
    <citation type="submission" date="2018-08" db="EMBL/GenBank/DDBJ databases">
        <title>Whole Genome Sequence of the Moderate Halophilic Marine Bacterium Marinobacter litoralis Sw-45.</title>
        <authorList>
            <person name="Musa H."/>
        </authorList>
    </citation>
    <scope>NUCLEOTIDE SEQUENCE [LARGE SCALE GENOMIC DNA]</scope>
    <source>
        <strain evidence="1 2">Sw-45</strain>
    </source>
</reference>
<protein>
    <submittedName>
        <fullName evidence="1">Uncharacterized protein</fullName>
    </submittedName>
</protein>
<accession>A0A3M2RBN2</accession>
<comment type="caution">
    <text evidence="1">The sequence shown here is derived from an EMBL/GenBank/DDBJ whole genome shotgun (WGS) entry which is preliminary data.</text>
</comment>
<dbReference type="EMBL" id="QMDL01000003">
    <property type="protein sequence ID" value="RMJ02703.1"/>
    <property type="molecule type" value="Genomic_DNA"/>
</dbReference>
<gene>
    <name evidence="1" type="ORF">DOQ08_02167</name>
</gene>